<dbReference type="Gene3D" id="3.30.1490.300">
    <property type="match status" value="1"/>
</dbReference>
<evidence type="ECO:0000313" key="2">
    <source>
        <dbReference type="Proteomes" id="UP000033856"/>
    </source>
</evidence>
<comment type="caution">
    <text evidence="1">The sequence shown here is derived from an EMBL/GenBank/DDBJ whole genome shotgun (WGS) entry which is preliminary data.</text>
</comment>
<dbReference type="NCBIfam" id="TIGR01175">
    <property type="entry name" value="pilM"/>
    <property type="match status" value="1"/>
</dbReference>
<dbReference type="PANTHER" id="PTHR32432">
    <property type="entry name" value="CELL DIVISION PROTEIN FTSA-RELATED"/>
    <property type="match status" value="1"/>
</dbReference>
<dbReference type="InterPro" id="IPR043129">
    <property type="entry name" value="ATPase_NBD"/>
</dbReference>
<name>A0A0G0XJH0_9BACT</name>
<protein>
    <submittedName>
        <fullName evidence="1">Type IV pilus assembly protein PilM</fullName>
    </submittedName>
</protein>
<reference evidence="1 2" key="1">
    <citation type="journal article" date="2015" name="Nature">
        <title>rRNA introns, odd ribosomes, and small enigmatic genomes across a large radiation of phyla.</title>
        <authorList>
            <person name="Brown C.T."/>
            <person name="Hug L.A."/>
            <person name="Thomas B.C."/>
            <person name="Sharon I."/>
            <person name="Castelle C.J."/>
            <person name="Singh A."/>
            <person name="Wilkins M.J."/>
            <person name="Williams K.H."/>
            <person name="Banfield J.F."/>
        </authorList>
    </citation>
    <scope>NUCLEOTIDE SEQUENCE [LARGE SCALE GENOMIC DNA]</scope>
</reference>
<dbReference type="Proteomes" id="UP000033856">
    <property type="component" value="Unassembled WGS sequence"/>
</dbReference>
<accession>A0A0G0XJH0</accession>
<sequence length="371" mass="40770">MVFNLFKSKSKLGIDIGTAAIKIIELEKESGRFALKNYGFFELKGQPESSEKSGQGTIQSHAGQGILRLPDQEIIWGIKEILKKGKIKTTDAVVSLPAFSTFSTIIEMPYLSEDDLAKSLPFEARKYIPIPLSEVILDWSIIDVSNQSGGTAAVGAQKTNPTTVQVFLAAVPKDETVRYQKIMQGAGLNLRALELENTALIRALLGNDLSATAIVNIGGRSTSILIVDKGYERTSHNYEVGGFEITKSISRSLNVSMEKAEELKRKLGLKQNDENIVNEAMSSLIDMMIFETKKTITNYEGSKNQKIGRVLLVGGLANMPDFVNYFKQKLGREVLIANSFARIVYPQELSPIVQELANTFSVAAGLAMREI</sequence>
<dbReference type="Gene3D" id="3.30.420.40">
    <property type="match status" value="2"/>
</dbReference>
<dbReference type="PANTHER" id="PTHR32432:SF3">
    <property type="entry name" value="ETHANOLAMINE UTILIZATION PROTEIN EUTJ"/>
    <property type="match status" value="1"/>
</dbReference>
<dbReference type="InterPro" id="IPR005883">
    <property type="entry name" value="PilM"/>
</dbReference>
<evidence type="ECO:0000313" key="1">
    <source>
        <dbReference type="EMBL" id="KKS25044.1"/>
    </source>
</evidence>
<gene>
    <name evidence="1" type="ORF">UU83_C0011G0008</name>
</gene>
<organism evidence="1 2">
    <name type="scientific">Candidatus Jorgensenbacteria bacterium GW2011_GWF2_41_8</name>
    <dbReference type="NCBI Taxonomy" id="1618667"/>
    <lineage>
        <taxon>Bacteria</taxon>
        <taxon>Candidatus Joergenseniibacteriota</taxon>
    </lineage>
</organism>
<dbReference type="AlphaFoldDB" id="A0A0G0XJH0"/>
<dbReference type="CDD" id="cd24049">
    <property type="entry name" value="ASKHA_NBD_PilM"/>
    <property type="match status" value="1"/>
</dbReference>
<proteinExistence type="predicted"/>
<dbReference type="SUPFAM" id="SSF53067">
    <property type="entry name" value="Actin-like ATPase domain"/>
    <property type="match status" value="2"/>
</dbReference>
<dbReference type="EMBL" id="LCCD01000011">
    <property type="protein sequence ID" value="KKS25044.1"/>
    <property type="molecule type" value="Genomic_DNA"/>
</dbReference>
<dbReference type="InterPro" id="IPR050696">
    <property type="entry name" value="FtsA/MreB"/>
</dbReference>
<dbReference type="PIRSF" id="PIRSF019169">
    <property type="entry name" value="PilM"/>
    <property type="match status" value="1"/>
</dbReference>
<dbReference type="Pfam" id="PF11104">
    <property type="entry name" value="PilM_2"/>
    <property type="match status" value="1"/>
</dbReference>